<accession>A0A7L7KQZ9</accession>
<dbReference type="InterPro" id="IPR023095">
    <property type="entry name" value="Ade_MeTrfase_dom_2"/>
</dbReference>
<feature type="binding site" evidence="7">
    <location>
        <position position="9"/>
    </location>
    <ligand>
        <name>S-adenosyl-L-methionine</name>
        <dbReference type="ChEBI" id="CHEBI:59789"/>
    </ligand>
</feature>
<dbReference type="EC" id="2.1.1.72" evidence="2 8"/>
<dbReference type="GO" id="GO:0043565">
    <property type="term" value="F:sequence-specific DNA binding"/>
    <property type="evidence" value="ECO:0007669"/>
    <property type="project" value="TreeGrafter"/>
</dbReference>
<sequence>MKYKPVLKWAGGKRSILNLIENRLEKLDTQNATFFDLFAGSGSVAFHVADMFDHIVINDTNEELYNLYTVIKDDPISLIGNLEKLKSSHSKDQYYEIREWDRSSEYKKIHKSDERAARTIYLNKTCYNGLYRVNSKGQFNVPIGRYENPKINDFKNIQTLSDILKLKFTICNSDFSHLKKHLKTGDVVYLDPPYDKENSSSFVSYTSKKFDVYDQERLKDFFDELTDMGVYACLSNSATEKIKDLYKEYIDDDSYITVQRNISSKGDSRIRAEEILIDNFNFIKEKAKCL</sequence>
<protein>
    <recommendedName>
        <fullName evidence="2 8">Site-specific DNA-methyltransferase (adenine-specific)</fullName>
        <ecNumber evidence="2 8">2.1.1.72</ecNumber>
    </recommendedName>
</protein>
<dbReference type="PRINTS" id="PR00505">
    <property type="entry name" value="D12N6MTFRASE"/>
</dbReference>
<dbReference type="PIRSF" id="PIRSF000398">
    <property type="entry name" value="M_m6A_EcoRV"/>
    <property type="match status" value="1"/>
</dbReference>
<organism evidence="9 10">
    <name type="scientific">Candidatus Xianfuyuplasma coldseepsis</name>
    <dbReference type="NCBI Taxonomy" id="2782163"/>
    <lineage>
        <taxon>Bacteria</taxon>
        <taxon>Bacillati</taxon>
        <taxon>Mycoplasmatota</taxon>
        <taxon>Mollicutes</taxon>
        <taxon>Candidatus Izemoplasmatales</taxon>
        <taxon>Candidatus Izemoplasmataceae</taxon>
        <taxon>Candidatus Xianfuyuplasma</taxon>
    </lineage>
</organism>
<reference evidence="9 10" key="1">
    <citation type="submission" date="2020-02" db="EMBL/GenBank/DDBJ databases">
        <authorList>
            <person name="Zheng R.K."/>
            <person name="Sun C.M."/>
        </authorList>
    </citation>
    <scope>NUCLEOTIDE SEQUENCE [LARGE SCALE GENOMIC DNA]</scope>
    <source>
        <strain evidence="10">zrk13</strain>
    </source>
</reference>
<dbReference type="REBASE" id="432624">
    <property type="entry name" value="M.Fbazrk13ORF4900P"/>
</dbReference>
<dbReference type="Proteomes" id="UP000514720">
    <property type="component" value="Chromosome"/>
</dbReference>
<evidence type="ECO:0000256" key="1">
    <source>
        <dbReference type="ARBA" id="ARBA00006594"/>
    </source>
</evidence>
<dbReference type="Gene3D" id="1.10.1020.10">
    <property type="entry name" value="Adenine-specific Methyltransferase, Domain 2"/>
    <property type="match status" value="1"/>
</dbReference>
<dbReference type="GO" id="GO:0009007">
    <property type="term" value="F:site-specific DNA-methyltransferase (adenine-specific) activity"/>
    <property type="evidence" value="ECO:0007669"/>
    <property type="project" value="UniProtKB-UniRule"/>
</dbReference>
<feature type="binding site" evidence="7">
    <location>
        <position position="59"/>
    </location>
    <ligand>
        <name>S-adenosyl-L-methionine</name>
        <dbReference type="ChEBI" id="CHEBI:59789"/>
    </ligand>
</feature>
<dbReference type="InterPro" id="IPR012327">
    <property type="entry name" value="MeTrfase_D12"/>
</dbReference>
<dbReference type="PANTHER" id="PTHR30481:SF3">
    <property type="entry name" value="DNA ADENINE METHYLASE"/>
    <property type="match status" value="1"/>
</dbReference>
<dbReference type="PROSITE" id="PS00092">
    <property type="entry name" value="N6_MTASE"/>
    <property type="match status" value="1"/>
</dbReference>
<feature type="binding site" evidence="7">
    <location>
        <position position="13"/>
    </location>
    <ligand>
        <name>S-adenosyl-L-methionine</name>
        <dbReference type="ChEBI" id="CHEBI:59789"/>
    </ligand>
</feature>
<keyword evidence="4 8" id="KW-0808">Transferase</keyword>
<dbReference type="KEGG" id="xcl:G4Z02_04900"/>
<keyword evidence="3 8" id="KW-0489">Methyltransferase</keyword>
<dbReference type="InterPro" id="IPR002052">
    <property type="entry name" value="DNA_methylase_N6_adenine_CS"/>
</dbReference>
<dbReference type="GO" id="GO:0032259">
    <property type="term" value="P:methylation"/>
    <property type="evidence" value="ECO:0007669"/>
    <property type="project" value="UniProtKB-KW"/>
</dbReference>
<evidence type="ECO:0000256" key="7">
    <source>
        <dbReference type="PIRSR" id="PIRSR000398-1"/>
    </source>
</evidence>
<evidence type="ECO:0000256" key="2">
    <source>
        <dbReference type="ARBA" id="ARBA00011900"/>
    </source>
</evidence>
<keyword evidence="10" id="KW-1185">Reference proteome</keyword>
<dbReference type="AlphaFoldDB" id="A0A7L7KQZ9"/>
<evidence type="ECO:0000313" key="9">
    <source>
        <dbReference type="EMBL" id="QMS85107.1"/>
    </source>
</evidence>
<dbReference type="InterPro" id="IPR012263">
    <property type="entry name" value="M_m6A_EcoRV"/>
</dbReference>
<proteinExistence type="inferred from homology"/>
<gene>
    <name evidence="9" type="ORF">G4Z02_04900</name>
</gene>
<keyword evidence="5 8" id="KW-0949">S-adenosyl-L-methionine</keyword>
<comment type="catalytic activity">
    <reaction evidence="6 8">
        <text>a 2'-deoxyadenosine in DNA + S-adenosyl-L-methionine = an N(6)-methyl-2'-deoxyadenosine in DNA + S-adenosyl-L-homocysteine + H(+)</text>
        <dbReference type="Rhea" id="RHEA:15197"/>
        <dbReference type="Rhea" id="RHEA-COMP:12418"/>
        <dbReference type="Rhea" id="RHEA-COMP:12419"/>
        <dbReference type="ChEBI" id="CHEBI:15378"/>
        <dbReference type="ChEBI" id="CHEBI:57856"/>
        <dbReference type="ChEBI" id="CHEBI:59789"/>
        <dbReference type="ChEBI" id="CHEBI:90615"/>
        <dbReference type="ChEBI" id="CHEBI:90616"/>
        <dbReference type="EC" id="2.1.1.72"/>
    </reaction>
</comment>
<evidence type="ECO:0000256" key="4">
    <source>
        <dbReference type="ARBA" id="ARBA00022679"/>
    </source>
</evidence>
<dbReference type="Gene3D" id="3.40.50.150">
    <property type="entry name" value="Vaccinia Virus protein VP39"/>
    <property type="match status" value="1"/>
</dbReference>
<dbReference type="GO" id="GO:0009307">
    <property type="term" value="P:DNA restriction-modification system"/>
    <property type="evidence" value="ECO:0007669"/>
    <property type="project" value="InterPro"/>
</dbReference>
<evidence type="ECO:0000256" key="8">
    <source>
        <dbReference type="RuleBase" id="RU361257"/>
    </source>
</evidence>
<dbReference type="EMBL" id="CP048914">
    <property type="protein sequence ID" value="QMS85107.1"/>
    <property type="molecule type" value="Genomic_DNA"/>
</dbReference>
<evidence type="ECO:0000256" key="3">
    <source>
        <dbReference type="ARBA" id="ARBA00022603"/>
    </source>
</evidence>
<feature type="binding site" evidence="7">
    <location>
        <position position="191"/>
    </location>
    <ligand>
        <name>S-adenosyl-L-methionine</name>
        <dbReference type="ChEBI" id="CHEBI:59789"/>
    </ligand>
</feature>
<comment type="similarity">
    <text evidence="1 8">Belongs to the N(4)/N(6)-methyltransferase family.</text>
</comment>
<dbReference type="NCBIfam" id="TIGR00571">
    <property type="entry name" value="dam"/>
    <property type="match status" value="1"/>
</dbReference>
<dbReference type="SUPFAM" id="SSF53335">
    <property type="entry name" value="S-adenosyl-L-methionine-dependent methyltransferases"/>
    <property type="match status" value="1"/>
</dbReference>
<evidence type="ECO:0000313" key="10">
    <source>
        <dbReference type="Proteomes" id="UP000514720"/>
    </source>
</evidence>
<evidence type="ECO:0000256" key="6">
    <source>
        <dbReference type="ARBA" id="ARBA00047942"/>
    </source>
</evidence>
<dbReference type="PANTHER" id="PTHR30481">
    <property type="entry name" value="DNA ADENINE METHYLASE"/>
    <property type="match status" value="1"/>
</dbReference>
<evidence type="ECO:0000256" key="5">
    <source>
        <dbReference type="ARBA" id="ARBA00022691"/>
    </source>
</evidence>
<dbReference type="Pfam" id="PF02086">
    <property type="entry name" value="MethyltransfD12"/>
    <property type="match status" value="1"/>
</dbReference>
<dbReference type="GO" id="GO:0006298">
    <property type="term" value="P:mismatch repair"/>
    <property type="evidence" value="ECO:0007669"/>
    <property type="project" value="TreeGrafter"/>
</dbReference>
<dbReference type="RefSeq" id="WP_258876880.1">
    <property type="nucleotide sequence ID" value="NZ_CP048914.1"/>
</dbReference>
<dbReference type="GO" id="GO:1904047">
    <property type="term" value="F:S-adenosyl-L-methionine binding"/>
    <property type="evidence" value="ECO:0007669"/>
    <property type="project" value="TreeGrafter"/>
</dbReference>
<dbReference type="InterPro" id="IPR029063">
    <property type="entry name" value="SAM-dependent_MTases_sf"/>
</dbReference>
<name>A0A7L7KQZ9_9MOLU</name>